<gene>
    <name evidence="1" type="ORF">EV639_101529</name>
</gene>
<protein>
    <submittedName>
        <fullName evidence="1">Uncharacterized protein</fullName>
    </submittedName>
</protein>
<sequence>MGTVGSGGRMGARSHPDERGAPWSLAPGRPPPPLLREGGRRGSGGRRYLRADFITVRMWRVSISSSERPFVSGTNMKTKTNDIAANAAYRP</sequence>
<organism evidence="1 2">
    <name type="scientific">Rathayibacter tanaceti</name>
    <dbReference type="NCBI Taxonomy" id="1671680"/>
    <lineage>
        <taxon>Bacteria</taxon>
        <taxon>Bacillati</taxon>
        <taxon>Actinomycetota</taxon>
        <taxon>Actinomycetes</taxon>
        <taxon>Micrococcales</taxon>
        <taxon>Microbacteriaceae</taxon>
        <taxon>Rathayibacter</taxon>
    </lineage>
</organism>
<accession>A0ACD2XN94</accession>
<reference evidence="1 2" key="1">
    <citation type="journal article" date="2015" name="Stand. Genomic Sci.">
        <title>Genomic Encyclopedia of Bacterial and Archaeal Type Strains, Phase III: the genomes of soil and plant-associated and newly described type strains.</title>
        <authorList>
            <person name="Whitman W.B."/>
            <person name="Woyke T."/>
            <person name="Klenk H.P."/>
            <person name="Zhou Y."/>
            <person name="Lilburn T.G."/>
            <person name="Beck B.J."/>
            <person name="De Vos P."/>
            <person name="Vandamme P."/>
            <person name="Eisen J.A."/>
            <person name="Garrity G."/>
            <person name="Hugenholtz P."/>
            <person name="Kyrpides N.C."/>
        </authorList>
    </citation>
    <scope>NUCLEOTIDE SEQUENCE [LARGE SCALE GENOMIC DNA]</scope>
    <source>
        <strain evidence="1 2">VKM Ac-2596</strain>
    </source>
</reference>
<evidence type="ECO:0000313" key="2">
    <source>
        <dbReference type="Proteomes" id="UP000295366"/>
    </source>
</evidence>
<keyword evidence="2" id="KW-1185">Reference proteome</keyword>
<name>A0ACD2XN94_9MICO</name>
<comment type="caution">
    <text evidence="1">The sequence shown here is derived from an EMBL/GenBank/DDBJ whole genome shotgun (WGS) entry which is preliminary data.</text>
</comment>
<evidence type="ECO:0000313" key="1">
    <source>
        <dbReference type="EMBL" id="TCO39580.1"/>
    </source>
</evidence>
<dbReference type="EMBL" id="SLWP01000001">
    <property type="protein sequence ID" value="TCO39580.1"/>
    <property type="molecule type" value="Genomic_DNA"/>
</dbReference>
<proteinExistence type="predicted"/>
<dbReference type="Proteomes" id="UP000295366">
    <property type="component" value="Unassembled WGS sequence"/>
</dbReference>